<dbReference type="CDD" id="cd00118">
    <property type="entry name" value="LysM"/>
    <property type="match status" value="2"/>
</dbReference>
<comment type="similarity">
    <text evidence="1">Belongs to the peptidase C40 family.</text>
</comment>
<proteinExistence type="inferred from homology"/>
<dbReference type="Pfam" id="PF00877">
    <property type="entry name" value="NLPC_P60"/>
    <property type="match status" value="1"/>
</dbReference>
<evidence type="ECO:0000256" key="2">
    <source>
        <dbReference type="ARBA" id="ARBA00022670"/>
    </source>
</evidence>
<evidence type="ECO:0000256" key="8">
    <source>
        <dbReference type="SAM" id="SignalP"/>
    </source>
</evidence>
<dbReference type="PROSITE" id="PS51782">
    <property type="entry name" value="LYSM"/>
    <property type="match status" value="2"/>
</dbReference>
<dbReference type="Proteomes" id="UP000549765">
    <property type="component" value="Unassembled WGS sequence"/>
</dbReference>
<dbReference type="PROSITE" id="PS51935">
    <property type="entry name" value="NLPC_P60"/>
    <property type="match status" value="1"/>
</dbReference>
<evidence type="ECO:0000313" key="11">
    <source>
        <dbReference type="EMBL" id="NKZ23347.1"/>
    </source>
</evidence>
<dbReference type="InterPro" id="IPR000064">
    <property type="entry name" value="NLP_P60_dom"/>
</dbReference>
<dbReference type="InterPro" id="IPR036779">
    <property type="entry name" value="LysM_dom_sf"/>
</dbReference>
<dbReference type="Gene3D" id="3.10.350.10">
    <property type="entry name" value="LysM domain"/>
    <property type="match status" value="2"/>
</dbReference>
<evidence type="ECO:0000256" key="4">
    <source>
        <dbReference type="ARBA" id="ARBA00022737"/>
    </source>
</evidence>
<sequence length="308" mass="31911">MHNSIKKTVLTTIATAATLGVTAIAANADTVTVKSGDSLSAIAYRSHTTVADLIKLNNISNPNLIFVGQRLNTTANNTPAAPVHNNVPTAAPVHSSQPNNNTAATVTVQPGDYLSLIAVRNHTTVSSLMQLNHLSNPNFIYVGQKLIVRAGANNVPGYAGASSDQNNAPASTPAPQPVSAPAPQNNNQSASQRAAAAAQYALNFVGTPYVWGGSTPSAFDCSGLVTYVMSHFGINLPHQSGMQAAATTRIATSQAQAGDLLFWTLSNGKVYHVAISLGNGRYISALEPGVGTQIGGMARQANFAGRVR</sequence>
<feature type="domain" description="NlpC/P60" evidence="10">
    <location>
        <begin position="191"/>
        <end position="308"/>
    </location>
</feature>
<dbReference type="RefSeq" id="WP_168721145.1">
    <property type="nucleotide sequence ID" value="NZ_JAAXPN010000001.1"/>
</dbReference>
<dbReference type="InterPro" id="IPR038765">
    <property type="entry name" value="Papain-like_cys_pep_sf"/>
</dbReference>
<comment type="caution">
    <text evidence="11">The sequence shown here is derived from an EMBL/GenBank/DDBJ whole genome shotgun (WGS) entry which is preliminary data.</text>
</comment>
<dbReference type="EMBL" id="JAAXPN010000001">
    <property type="protein sequence ID" value="NKZ23347.1"/>
    <property type="molecule type" value="Genomic_DNA"/>
</dbReference>
<organism evidence="11 12">
    <name type="scientific">Periweissella fabalis</name>
    <dbReference type="NCBI Taxonomy" id="1070421"/>
    <lineage>
        <taxon>Bacteria</taxon>
        <taxon>Bacillati</taxon>
        <taxon>Bacillota</taxon>
        <taxon>Bacilli</taxon>
        <taxon>Lactobacillales</taxon>
        <taxon>Lactobacillaceae</taxon>
        <taxon>Periweissella</taxon>
    </lineage>
</organism>
<dbReference type="SUPFAM" id="SSF54106">
    <property type="entry name" value="LysM domain"/>
    <property type="match status" value="2"/>
</dbReference>
<keyword evidence="12" id="KW-1185">Reference proteome</keyword>
<keyword evidence="3 8" id="KW-0732">Signal</keyword>
<evidence type="ECO:0000256" key="3">
    <source>
        <dbReference type="ARBA" id="ARBA00022729"/>
    </source>
</evidence>
<evidence type="ECO:0000256" key="1">
    <source>
        <dbReference type="ARBA" id="ARBA00007074"/>
    </source>
</evidence>
<feature type="domain" description="LysM" evidence="9">
    <location>
        <begin position="104"/>
        <end position="148"/>
    </location>
</feature>
<gene>
    <name evidence="11" type="ORF">HF964_00755</name>
</gene>
<keyword evidence="4" id="KW-0677">Repeat</keyword>
<protein>
    <submittedName>
        <fullName evidence="11">LysM peptidoglycan-binding domain-containing protein</fullName>
    </submittedName>
</protein>
<name>A0A7X6N143_9LACO</name>
<keyword evidence="2" id="KW-0645">Protease</keyword>
<accession>A0A7X6N143</accession>
<feature type="chain" id="PRO_5039101662" evidence="8">
    <location>
        <begin position="29"/>
        <end position="308"/>
    </location>
</feature>
<keyword evidence="6" id="KW-0788">Thiol protease</keyword>
<evidence type="ECO:0000259" key="10">
    <source>
        <dbReference type="PROSITE" id="PS51935"/>
    </source>
</evidence>
<reference evidence="11 12" key="1">
    <citation type="submission" date="2020-04" db="EMBL/GenBank/DDBJ databases">
        <title>MicrobeNet Type strains.</title>
        <authorList>
            <person name="Nicholson A.C."/>
        </authorList>
    </citation>
    <scope>NUCLEOTIDE SEQUENCE [LARGE SCALE GENOMIC DNA]</scope>
    <source>
        <strain evidence="11 12">CCUG 61472</strain>
    </source>
</reference>
<evidence type="ECO:0000256" key="5">
    <source>
        <dbReference type="ARBA" id="ARBA00022801"/>
    </source>
</evidence>
<dbReference type="InterPro" id="IPR051202">
    <property type="entry name" value="Peptidase_C40"/>
</dbReference>
<dbReference type="AlphaFoldDB" id="A0A7X6N143"/>
<evidence type="ECO:0000313" key="12">
    <source>
        <dbReference type="Proteomes" id="UP000549765"/>
    </source>
</evidence>
<dbReference type="GO" id="GO:0006508">
    <property type="term" value="P:proteolysis"/>
    <property type="evidence" value="ECO:0007669"/>
    <property type="project" value="UniProtKB-KW"/>
</dbReference>
<dbReference type="InterPro" id="IPR018392">
    <property type="entry name" value="LysM"/>
</dbReference>
<feature type="domain" description="LysM" evidence="9">
    <location>
        <begin position="29"/>
        <end position="73"/>
    </location>
</feature>
<evidence type="ECO:0000256" key="6">
    <source>
        <dbReference type="ARBA" id="ARBA00022807"/>
    </source>
</evidence>
<dbReference type="SUPFAM" id="SSF54001">
    <property type="entry name" value="Cysteine proteinases"/>
    <property type="match status" value="1"/>
</dbReference>
<feature type="compositionally biased region" description="Low complexity" evidence="7">
    <location>
        <begin position="181"/>
        <end position="192"/>
    </location>
</feature>
<feature type="signal peptide" evidence="8">
    <location>
        <begin position="1"/>
        <end position="28"/>
    </location>
</feature>
<evidence type="ECO:0000256" key="7">
    <source>
        <dbReference type="SAM" id="MobiDB-lite"/>
    </source>
</evidence>
<dbReference type="PANTHER" id="PTHR47053">
    <property type="entry name" value="MUREIN DD-ENDOPEPTIDASE MEPH-RELATED"/>
    <property type="match status" value="1"/>
</dbReference>
<keyword evidence="5" id="KW-0378">Hydrolase</keyword>
<feature type="region of interest" description="Disordered" evidence="7">
    <location>
        <begin position="158"/>
        <end position="192"/>
    </location>
</feature>
<dbReference type="Pfam" id="PF01476">
    <property type="entry name" value="LysM"/>
    <property type="match status" value="2"/>
</dbReference>
<dbReference type="PANTHER" id="PTHR47053:SF1">
    <property type="entry name" value="MUREIN DD-ENDOPEPTIDASE MEPH-RELATED"/>
    <property type="match status" value="1"/>
</dbReference>
<dbReference type="SMART" id="SM00257">
    <property type="entry name" value="LysM"/>
    <property type="match status" value="2"/>
</dbReference>
<dbReference type="GO" id="GO:0008234">
    <property type="term" value="F:cysteine-type peptidase activity"/>
    <property type="evidence" value="ECO:0007669"/>
    <property type="project" value="UniProtKB-KW"/>
</dbReference>
<dbReference type="Gene3D" id="3.90.1720.10">
    <property type="entry name" value="endopeptidase domain like (from Nostoc punctiforme)"/>
    <property type="match status" value="1"/>
</dbReference>
<evidence type="ECO:0000259" key="9">
    <source>
        <dbReference type="PROSITE" id="PS51782"/>
    </source>
</evidence>